<accession>A0AAW3R1G7</accession>
<protein>
    <recommendedName>
        <fullName evidence="3">Adenylosuccinate synthase</fullName>
    </recommendedName>
</protein>
<comment type="caution">
    <text evidence="1">The sequence shown here is derived from an EMBL/GenBank/DDBJ whole genome shotgun (WGS) entry which is preliminary data.</text>
</comment>
<evidence type="ECO:0000313" key="2">
    <source>
        <dbReference type="Proteomes" id="UP000075682"/>
    </source>
</evidence>
<evidence type="ECO:0008006" key="3">
    <source>
        <dbReference type="Google" id="ProtNLM"/>
    </source>
</evidence>
<dbReference type="AlphaFoldDB" id="A0AAW3R1G7"/>
<name>A0AAW3R1G7_9PROT</name>
<reference evidence="1 2" key="1">
    <citation type="submission" date="2015-06" db="EMBL/GenBank/DDBJ databases">
        <title>Improved classification and identification of acetic acid bacteria using matrix-assisted laser desorption/ionization time-of-flight mass spectrometry; Gluconobacter nephelii and Gluconobacter uchimurae are later heterotypic synonyms of Gluconobacter japonicus and Gluconobacter oxydans, respectively.</title>
        <authorList>
            <person name="Li L."/>
            <person name="Cleenwerck I."/>
            <person name="De Vuyst L."/>
            <person name="Vandamme P."/>
        </authorList>
    </citation>
    <scope>NUCLEOTIDE SEQUENCE [LARGE SCALE GENOMIC DNA]</scope>
    <source>
        <strain evidence="1 2">LMG 1356</strain>
    </source>
</reference>
<proteinExistence type="predicted"/>
<gene>
    <name evidence="1" type="ORF">AD941_02530</name>
</gene>
<evidence type="ECO:0000313" key="1">
    <source>
        <dbReference type="EMBL" id="KXV41807.1"/>
    </source>
</evidence>
<organism evidence="1 2">
    <name type="scientific">Gluconobacter albidus</name>
    <dbReference type="NCBI Taxonomy" id="318683"/>
    <lineage>
        <taxon>Bacteria</taxon>
        <taxon>Pseudomonadati</taxon>
        <taxon>Pseudomonadota</taxon>
        <taxon>Alphaproteobacteria</taxon>
        <taxon>Acetobacterales</taxon>
        <taxon>Acetobacteraceae</taxon>
        <taxon>Gluconobacter</taxon>
    </lineage>
</organism>
<dbReference type="EMBL" id="LHZN01000099">
    <property type="protein sequence ID" value="KXV41807.1"/>
    <property type="molecule type" value="Genomic_DNA"/>
</dbReference>
<dbReference type="Proteomes" id="UP000075682">
    <property type="component" value="Unassembled WGS sequence"/>
</dbReference>
<sequence>MDHASLCTIAAHWLKRSTQKRGMGCQVSFIEPRISFMRGESPDAIGYRVSDMINGGSTIVECKVSRSDFLADRKKPHRQTGGMGKWRYFMCPEGLISPDELPDKWGLLHVGARNCVTPLAGPAFIKPAWGSAYENALADYAHEHDTFRETLMLANLLHRLGDPGAMNTRLRTAEGTVRAQMAEIYDLRKEVRDMRQEKWLKRVEEMSKLETTA</sequence>
<dbReference type="RefSeq" id="WP_145995617.1">
    <property type="nucleotide sequence ID" value="NZ_BEWL01000006.1"/>
</dbReference>